<gene>
    <name evidence="1" type="ORF">SAMN04488494_2490</name>
</gene>
<dbReference type="RefSeq" id="WP_073046228.1">
    <property type="nucleotide sequence ID" value="NZ_FRCJ01000005.1"/>
</dbReference>
<keyword evidence="1" id="KW-0378">Hydrolase</keyword>
<name>A0A1M7L095_XYLRU</name>
<keyword evidence="1" id="KW-0255">Endonuclease</keyword>
<dbReference type="EMBL" id="FRCJ01000005">
    <property type="protein sequence ID" value="SHM71262.1"/>
    <property type="molecule type" value="Genomic_DNA"/>
</dbReference>
<proteinExistence type="predicted"/>
<accession>A0A1M7L095</accession>
<evidence type="ECO:0000313" key="2">
    <source>
        <dbReference type="Proteomes" id="UP000184280"/>
    </source>
</evidence>
<dbReference type="GO" id="GO:0004519">
    <property type="term" value="F:endonuclease activity"/>
    <property type="evidence" value="ECO:0007669"/>
    <property type="project" value="UniProtKB-KW"/>
</dbReference>
<dbReference type="Proteomes" id="UP000184280">
    <property type="component" value="Unassembled WGS sequence"/>
</dbReference>
<organism evidence="1 2">
    <name type="scientific">Xylanibacter ruminicola</name>
    <name type="common">Prevotella ruminicola</name>
    <dbReference type="NCBI Taxonomy" id="839"/>
    <lineage>
        <taxon>Bacteria</taxon>
        <taxon>Pseudomonadati</taxon>
        <taxon>Bacteroidota</taxon>
        <taxon>Bacteroidia</taxon>
        <taxon>Bacteroidales</taxon>
        <taxon>Prevotellaceae</taxon>
        <taxon>Xylanibacter</taxon>
    </lineage>
</organism>
<sequence>MNLTAETYKDKILLTKRGNNHGVFSNAKPIFVLSIIDAIAEGVIIGNKIRFDNNELEEIYRRNYTCFQNDSGTLFRANNNTTPFSMPFFHLNAESYYHIKWIGGIVPPKQAKSPSNKYLKDCVDFAYLDDELWELLQNQEIRQEYRESIIKKFLTDKY</sequence>
<evidence type="ECO:0000313" key="1">
    <source>
        <dbReference type="EMBL" id="SHM71262.1"/>
    </source>
</evidence>
<keyword evidence="1" id="KW-0540">Nuclease</keyword>
<dbReference type="OrthoDB" id="67788at2"/>
<protein>
    <submittedName>
        <fullName evidence="1">Putative restriction endonuclease</fullName>
    </submittedName>
</protein>
<dbReference type="AlphaFoldDB" id="A0A1M7L095"/>
<reference evidence="1 2" key="1">
    <citation type="submission" date="2016-11" db="EMBL/GenBank/DDBJ databases">
        <authorList>
            <person name="Jaros S."/>
            <person name="Januszkiewicz K."/>
            <person name="Wedrychowicz H."/>
        </authorList>
    </citation>
    <scope>NUCLEOTIDE SEQUENCE [LARGE SCALE GENOMIC DNA]</scope>
    <source>
        <strain evidence="1 2">BPI-34</strain>
    </source>
</reference>